<dbReference type="SUPFAM" id="SSF51905">
    <property type="entry name" value="FAD/NAD(P)-binding domain"/>
    <property type="match status" value="1"/>
</dbReference>
<name>A0A133V9E6_9EURY</name>
<dbReference type="PANTHER" id="PTHR42685:SF18">
    <property type="entry name" value="DIGERANYLGERANYLGLYCEROPHOSPHOLIPID REDUCTASE"/>
    <property type="match status" value="1"/>
</dbReference>
<evidence type="ECO:0008006" key="3">
    <source>
        <dbReference type="Google" id="ProtNLM"/>
    </source>
</evidence>
<comment type="caution">
    <text evidence="1">The sequence shown here is derived from an EMBL/GenBank/DDBJ whole genome shotgun (WGS) entry which is preliminary data.</text>
</comment>
<evidence type="ECO:0000313" key="1">
    <source>
        <dbReference type="EMBL" id="KXB03066.1"/>
    </source>
</evidence>
<dbReference type="EMBL" id="LHYA01000045">
    <property type="protein sequence ID" value="KXB03066.1"/>
    <property type="molecule type" value="Genomic_DNA"/>
</dbReference>
<protein>
    <recommendedName>
        <fullName evidence="3">FAD-binding domain-containing protein</fullName>
    </recommendedName>
</protein>
<dbReference type="Gene3D" id="3.50.50.60">
    <property type="entry name" value="FAD/NAD(P)-binding domain"/>
    <property type="match status" value="1"/>
</dbReference>
<accession>A0A133V9E6</accession>
<sequence length="344" mass="37988">MGRDPCEVCIVGGGIAGSTLAHQLAPNFDVCVIEKEGLDQVGRKPCPGAVEKSWFEGLPSPVELGAVSRRVKGMKLTAGRKTHQVNFDGYVIDRNKFCRSLLETGIGEGCELIKERARADFKGGKIRVTAGGGRIDADIYVDASGSSAVLRKHYLPNRREMFALGCMETIKGEHDSGELDIHLLNHQETSWIFPAENSTNLGYVTTETSEGKFLGRLKSLKRRLGLEDSKVLVRGYGLIPSHRPIELVHDNVVAIGDAGFTINPVTCGGIGPSIATARMLAESLKDDGLGEFESRYWRNLGKKFQKLHQINRVLRKGWLPIWWAVRAYYSDNSISKLIKQLLRL</sequence>
<evidence type="ECO:0000313" key="2">
    <source>
        <dbReference type="Proteomes" id="UP000070405"/>
    </source>
</evidence>
<organism evidence="1 2">
    <name type="scientific">candidate division MSBL1 archaeon SCGC-AAA261G05</name>
    <dbReference type="NCBI Taxonomy" id="1698276"/>
    <lineage>
        <taxon>Archaea</taxon>
        <taxon>Methanobacteriati</taxon>
        <taxon>Methanobacteriota</taxon>
        <taxon>candidate division MSBL1</taxon>
    </lineage>
</organism>
<dbReference type="InterPro" id="IPR036188">
    <property type="entry name" value="FAD/NAD-bd_sf"/>
</dbReference>
<dbReference type="InterPro" id="IPR050407">
    <property type="entry name" value="Geranylgeranyl_reductase"/>
</dbReference>
<reference evidence="1 2" key="1">
    <citation type="journal article" date="2016" name="Sci. Rep.">
        <title>Metabolic traits of an uncultured archaeal lineage -MSBL1- from brine pools of the Red Sea.</title>
        <authorList>
            <person name="Mwirichia R."/>
            <person name="Alam I."/>
            <person name="Rashid M."/>
            <person name="Vinu M."/>
            <person name="Ba-Alawi W."/>
            <person name="Anthony Kamau A."/>
            <person name="Kamanda Ngugi D."/>
            <person name="Goker M."/>
            <person name="Klenk H.P."/>
            <person name="Bajic V."/>
            <person name="Stingl U."/>
        </authorList>
    </citation>
    <scope>NUCLEOTIDE SEQUENCE [LARGE SCALE GENOMIC DNA]</scope>
    <source>
        <strain evidence="1">SCGC-AAA261G05</strain>
    </source>
</reference>
<gene>
    <name evidence="1" type="ORF">AKJ47_02895</name>
</gene>
<dbReference type="AlphaFoldDB" id="A0A133V9E6"/>
<proteinExistence type="predicted"/>
<dbReference type="PANTHER" id="PTHR42685">
    <property type="entry name" value="GERANYLGERANYL DIPHOSPHATE REDUCTASE"/>
    <property type="match status" value="1"/>
</dbReference>
<keyword evidence="2" id="KW-1185">Reference proteome</keyword>
<dbReference type="Proteomes" id="UP000070405">
    <property type="component" value="Unassembled WGS sequence"/>
</dbReference>
<dbReference type="Pfam" id="PF13450">
    <property type="entry name" value="NAD_binding_8"/>
    <property type="match status" value="1"/>
</dbReference>